<dbReference type="Gene3D" id="1.20.120.680">
    <property type="entry name" value="Formiminotetrahydrofolate cyclodeaminase monomer, up-and-down helical bundle"/>
    <property type="match status" value="1"/>
</dbReference>
<dbReference type="EMBL" id="MGIL01000017">
    <property type="protein sequence ID" value="OGM88047.1"/>
    <property type="molecule type" value="Genomic_DNA"/>
</dbReference>
<feature type="domain" description="Cyclodeaminase/cyclohydrolase" evidence="1">
    <location>
        <begin position="8"/>
        <end position="163"/>
    </location>
</feature>
<protein>
    <recommendedName>
        <fullName evidence="1">Cyclodeaminase/cyclohydrolase domain-containing protein</fullName>
    </recommendedName>
</protein>
<name>A0A1F8DHG0_9BACT</name>
<dbReference type="InterPro" id="IPR007044">
    <property type="entry name" value="Cyclodeamin/CycHdrlase"/>
</dbReference>
<organism evidence="2 3">
    <name type="scientific">Candidatus Woesebacteria bacterium RIFOXYD1_FULL_43_18</name>
    <dbReference type="NCBI Taxonomy" id="1802551"/>
    <lineage>
        <taxon>Bacteria</taxon>
        <taxon>Candidatus Woeseibacteriota</taxon>
    </lineage>
</organism>
<dbReference type="GO" id="GO:0003824">
    <property type="term" value="F:catalytic activity"/>
    <property type="evidence" value="ECO:0007669"/>
    <property type="project" value="InterPro"/>
</dbReference>
<accession>A0A1F8DHG0</accession>
<dbReference type="AlphaFoldDB" id="A0A1F8DHG0"/>
<evidence type="ECO:0000313" key="2">
    <source>
        <dbReference type="EMBL" id="OGM88047.1"/>
    </source>
</evidence>
<dbReference type="SUPFAM" id="SSF101262">
    <property type="entry name" value="Methenyltetrahydrofolate cyclohydrolase-like"/>
    <property type="match status" value="1"/>
</dbReference>
<evidence type="ECO:0000259" key="1">
    <source>
        <dbReference type="Pfam" id="PF04961"/>
    </source>
</evidence>
<evidence type="ECO:0000313" key="3">
    <source>
        <dbReference type="Proteomes" id="UP000177596"/>
    </source>
</evidence>
<dbReference type="Pfam" id="PF04961">
    <property type="entry name" value="FTCD_C"/>
    <property type="match status" value="1"/>
</dbReference>
<gene>
    <name evidence="2" type="ORF">A2573_00900</name>
</gene>
<dbReference type="InterPro" id="IPR036178">
    <property type="entry name" value="Formintransfe-cycloase-like_sf"/>
</dbReference>
<comment type="caution">
    <text evidence="2">The sequence shown here is derived from an EMBL/GenBank/DDBJ whole genome shotgun (WGS) entry which is preliminary data.</text>
</comment>
<dbReference type="Proteomes" id="UP000177596">
    <property type="component" value="Unassembled WGS sequence"/>
</dbReference>
<sequence length="168" mass="17939">MKIQDQKIGGFLDSLASKSPTPGGGSAAAVTGAIAASLVEMVCNLTIGKKSYPEVQDEMIRIAERASELSAELLDLADRDCLAFEKVMEAGRTQDKDKVKAALLTAIEIPEKTAEYCENVRELAEIVAKLGNANALSDAMSAEHMAFAAIQSAQENIEINKKLLAKLQ</sequence>
<reference evidence="2 3" key="1">
    <citation type="journal article" date="2016" name="Nat. Commun.">
        <title>Thousands of microbial genomes shed light on interconnected biogeochemical processes in an aquifer system.</title>
        <authorList>
            <person name="Anantharaman K."/>
            <person name="Brown C.T."/>
            <person name="Hug L.A."/>
            <person name="Sharon I."/>
            <person name="Castelle C.J."/>
            <person name="Probst A.J."/>
            <person name="Thomas B.C."/>
            <person name="Singh A."/>
            <person name="Wilkins M.J."/>
            <person name="Karaoz U."/>
            <person name="Brodie E.L."/>
            <person name="Williams K.H."/>
            <person name="Hubbard S.S."/>
            <person name="Banfield J.F."/>
        </authorList>
    </citation>
    <scope>NUCLEOTIDE SEQUENCE [LARGE SCALE GENOMIC DNA]</scope>
</reference>
<proteinExistence type="predicted"/>